<reference evidence="3" key="1">
    <citation type="submission" date="2017-04" db="EMBL/GenBank/DDBJ databases">
        <title>Population genomics of picophytoplankton unveils novel chromosome hypervariability.</title>
        <authorList>
            <consortium name="DOE Joint Genome Institute"/>
            <person name="Blanc-Mathieu R."/>
            <person name="Krasovec M."/>
            <person name="Hebrard M."/>
            <person name="Yau S."/>
            <person name="Desgranges E."/>
            <person name="Martin J."/>
            <person name="Schackwitz W."/>
            <person name="Kuo A."/>
            <person name="Salin G."/>
            <person name="Donnadieu C."/>
            <person name="Desdevises Y."/>
            <person name="Sanchez-Ferandin S."/>
            <person name="Moreau H."/>
            <person name="Rivals E."/>
            <person name="Grigoriev I.V."/>
            <person name="Grimsley N."/>
            <person name="Eyre-Walker A."/>
            <person name="Piganeau G."/>
        </authorList>
    </citation>
    <scope>NUCLEOTIDE SEQUENCE [LARGE SCALE GENOMIC DNA]</scope>
    <source>
        <strain evidence="3">RCC 1115</strain>
    </source>
</reference>
<dbReference type="InterPro" id="IPR050231">
    <property type="entry name" value="Iron_ascorbate_oxido_reductase"/>
</dbReference>
<dbReference type="GO" id="GO:0046872">
    <property type="term" value="F:metal ion binding"/>
    <property type="evidence" value="ECO:0007669"/>
    <property type="project" value="UniProtKB-KW"/>
</dbReference>
<dbReference type="PANTHER" id="PTHR47990">
    <property type="entry name" value="2-OXOGLUTARATE (2OG) AND FE(II)-DEPENDENT OXYGENASE SUPERFAMILY PROTEIN-RELATED"/>
    <property type="match status" value="1"/>
</dbReference>
<dbReference type="Gene3D" id="2.60.120.330">
    <property type="entry name" value="B-lactam Antibiotic, Isopenicillin N Synthase, Chain"/>
    <property type="match status" value="1"/>
</dbReference>
<dbReference type="AlphaFoldDB" id="A0A1Y5I000"/>
<dbReference type="SUPFAM" id="SSF51197">
    <property type="entry name" value="Clavaminate synthase-like"/>
    <property type="match status" value="1"/>
</dbReference>
<dbReference type="PROSITE" id="PS51471">
    <property type="entry name" value="FE2OG_OXY"/>
    <property type="match status" value="1"/>
</dbReference>
<evidence type="ECO:0000313" key="3">
    <source>
        <dbReference type="EMBL" id="OUS42871.1"/>
    </source>
</evidence>
<dbReference type="GO" id="GO:0016491">
    <property type="term" value="F:oxidoreductase activity"/>
    <property type="evidence" value="ECO:0007669"/>
    <property type="project" value="UniProtKB-KW"/>
</dbReference>
<protein>
    <recommendedName>
        <fullName evidence="2">Fe2OG dioxygenase domain-containing protein</fullName>
    </recommendedName>
</protein>
<keyword evidence="1" id="KW-0560">Oxidoreductase</keyword>
<evidence type="ECO:0000259" key="2">
    <source>
        <dbReference type="PROSITE" id="PS51471"/>
    </source>
</evidence>
<accession>A0A1Y5I000</accession>
<keyword evidence="1" id="KW-0408">Iron</keyword>
<proteinExistence type="inferred from homology"/>
<dbReference type="InterPro" id="IPR027443">
    <property type="entry name" value="IPNS-like_sf"/>
</dbReference>
<sequence length="272" mass="30289">MADGVENTNGARDRREQIEFGVEGTYERVVGERYYERLIGPNQWPTSDGGRLRTEVERFQRDMDDVCRRLTRFLAMGLGCDDAFDDAFARPNVQMKLCRYPPTDDSEFGVGEHSDSGFLTLLVQDDVGGLQVKNPDTGEWIDAPPIPGTVVVNLGEMIQLVTGGYLIATPHRVRNSSTQSRFSVPWFWNPCLDYRVVPIELPEDLPWCRPKPAEGSFRATASHGGDNVVHDCYGANAFKSLARSHPAVTAIHHSDLEILSSGAVVHRDPSTR</sequence>
<dbReference type="InterPro" id="IPR044861">
    <property type="entry name" value="IPNS-like_FE2OG_OXY"/>
</dbReference>
<keyword evidence="1" id="KW-0479">Metal-binding</keyword>
<name>A0A1Y5I000_OSTTA</name>
<gene>
    <name evidence="3" type="ORF">BE221DRAFT_187613</name>
</gene>
<dbReference type="EMBL" id="KZ155838">
    <property type="protein sequence ID" value="OUS42871.1"/>
    <property type="molecule type" value="Genomic_DNA"/>
</dbReference>
<comment type="similarity">
    <text evidence="1">Belongs to the iron/ascorbate-dependent oxidoreductase family.</text>
</comment>
<dbReference type="Pfam" id="PF03171">
    <property type="entry name" value="2OG-FeII_Oxy"/>
    <property type="match status" value="1"/>
</dbReference>
<feature type="domain" description="Fe2OG dioxygenase" evidence="2">
    <location>
        <begin position="91"/>
        <end position="190"/>
    </location>
</feature>
<organism evidence="3">
    <name type="scientific">Ostreococcus tauri</name>
    <name type="common">Marine green alga</name>
    <dbReference type="NCBI Taxonomy" id="70448"/>
    <lineage>
        <taxon>Eukaryota</taxon>
        <taxon>Viridiplantae</taxon>
        <taxon>Chlorophyta</taxon>
        <taxon>Mamiellophyceae</taxon>
        <taxon>Mamiellales</taxon>
        <taxon>Bathycoccaceae</taxon>
        <taxon>Ostreococcus</taxon>
    </lineage>
</organism>
<dbReference type="eggNOG" id="KOG4392">
    <property type="taxonomic scope" value="Eukaryota"/>
</dbReference>
<dbReference type="Proteomes" id="UP000195557">
    <property type="component" value="Unassembled WGS sequence"/>
</dbReference>
<dbReference type="InterPro" id="IPR005123">
    <property type="entry name" value="Oxoglu/Fe-dep_dioxygenase_dom"/>
</dbReference>
<evidence type="ECO:0000256" key="1">
    <source>
        <dbReference type="RuleBase" id="RU003682"/>
    </source>
</evidence>